<gene>
    <name evidence="6" type="ORF">FD28_GL000685</name>
</gene>
<dbReference type="InterPro" id="IPR047057">
    <property type="entry name" value="MerR_fam"/>
</dbReference>
<dbReference type="AlphaFoldDB" id="A0A0R1URV1"/>
<keyword evidence="2" id="KW-0805">Transcription regulation</keyword>
<dbReference type="RefSeq" id="WP_057734447.1">
    <property type="nucleotide sequence ID" value="NZ_AZFS01000060.1"/>
</dbReference>
<keyword evidence="1" id="KW-0678">Repressor</keyword>
<evidence type="ECO:0000256" key="4">
    <source>
        <dbReference type="ARBA" id="ARBA00023163"/>
    </source>
</evidence>
<dbReference type="STRING" id="1423753.FD28_GL000685"/>
<dbReference type="PROSITE" id="PS50937">
    <property type="entry name" value="HTH_MERR_2"/>
    <property type="match status" value="1"/>
</dbReference>
<evidence type="ECO:0000256" key="2">
    <source>
        <dbReference type="ARBA" id="ARBA00023015"/>
    </source>
</evidence>
<keyword evidence="3" id="KW-0238">DNA-binding</keyword>
<dbReference type="GO" id="GO:0003700">
    <property type="term" value="F:DNA-binding transcription factor activity"/>
    <property type="evidence" value="ECO:0007669"/>
    <property type="project" value="InterPro"/>
</dbReference>
<feature type="domain" description="HTH merR-type" evidence="5">
    <location>
        <begin position="21"/>
        <end position="87"/>
    </location>
</feature>
<dbReference type="CDD" id="cd01105">
    <property type="entry name" value="HTH_GlnR-like"/>
    <property type="match status" value="1"/>
</dbReference>
<dbReference type="PATRIC" id="fig|1423753.3.peg.716"/>
<dbReference type="PRINTS" id="PR00040">
    <property type="entry name" value="HTHMERR"/>
</dbReference>
<dbReference type="EMBL" id="AZFS01000060">
    <property type="protein sequence ID" value="KRL94136.1"/>
    <property type="molecule type" value="Genomic_DNA"/>
</dbReference>
<dbReference type="SUPFAM" id="SSF46955">
    <property type="entry name" value="Putative DNA-binding domain"/>
    <property type="match status" value="1"/>
</dbReference>
<keyword evidence="7" id="KW-1185">Reference proteome</keyword>
<accession>A0A0R1URV1</accession>
<dbReference type="Proteomes" id="UP000051580">
    <property type="component" value="Unassembled WGS sequence"/>
</dbReference>
<dbReference type="GO" id="GO:0003677">
    <property type="term" value="F:DNA binding"/>
    <property type="evidence" value="ECO:0007669"/>
    <property type="project" value="UniProtKB-KW"/>
</dbReference>
<evidence type="ECO:0000256" key="1">
    <source>
        <dbReference type="ARBA" id="ARBA00022491"/>
    </source>
</evidence>
<name>A0A0R1URV1_9LACO</name>
<reference evidence="6 7" key="1">
    <citation type="journal article" date="2015" name="Genome Announc.">
        <title>Expanding the biotechnology potential of lactobacilli through comparative genomics of 213 strains and associated genera.</title>
        <authorList>
            <person name="Sun Z."/>
            <person name="Harris H.M."/>
            <person name="McCann A."/>
            <person name="Guo C."/>
            <person name="Argimon S."/>
            <person name="Zhang W."/>
            <person name="Yang X."/>
            <person name="Jeffery I.B."/>
            <person name="Cooney J.C."/>
            <person name="Kagawa T.F."/>
            <person name="Liu W."/>
            <person name="Song Y."/>
            <person name="Salvetti E."/>
            <person name="Wrobel A."/>
            <person name="Rasinkangas P."/>
            <person name="Parkhill J."/>
            <person name="Rea M.C."/>
            <person name="O'Sullivan O."/>
            <person name="Ritari J."/>
            <person name="Douillard F.P."/>
            <person name="Paul Ross R."/>
            <person name="Yang R."/>
            <person name="Briner A.E."/>
            <person name="Felis G.E."/>
            <person name="de Vos W.M."/>
            <person name="Barrangou R."/>
            <person name="Klaenhammer T.R."/>
            <person name="Caufield P.W."/>
            <person name="Cui Y."/>
            <person name="Zhang H."/>
            <person name="O'Toole P.W."/>
        </authorList>
    </citation>
    <scope>NUCLEOTIDE SEQUENCE [LARGE SCALE GENOMIC DNA]</scope>
    <source>
        <strain evidence="6 7">DSM 16381</strain>
    </source>
</reference>
<protein>
    <submittedName>
        <fullName evidence="6">Transcriptional regulator</fullName>
    </submittedName>
</protein>
<dbReference type="InterPro" id="IPR000551">
    <property type="entry name" value="MerR-type_HTH_dom"/>
</dbReference>
<dbReference type="SMART" id="SM00422">
    <property type="entry name" value="HTH_MERR"/>
    <property type="match status" value="1"/>
</dbReference>
<evidence type="ECO:0000313" key="7">
    <source>
        <dbReference type="Proteomes" id="UP000051580"/>
    </source>
</evidence>
<comment type="caution">
    <text evidence="6">The sequence shown here is derived from an EMBL/GenBank/DDBJ whole genome shotgun (WGS) entry which is preliminary data.</text>
</comment>
<dbReference type="PANTHER" id="PTHR30204:SF69">
    <property type="entry name" value="MERR-FAMILY TRANSCRIPTIONAL REGULATOR"/>
    <property type="match status" value="1"/>
</dbReference>
<keyword evidence="4" id="KW-0804">Transcription</keyword>
<dbReference type="Pfam" id="PF13411">
    <property type="entry name" value="MerR_1"/>
    <property type="match status" value="1"/>
</dbReference>
<sequence>MNHDETELIKKFPVEHLILGIGDVAEATGVSQSQLRYWERKGYIQSQAVEDRKNRKFSYKTLLKVQQIKTLQDEGLTLVAAVKQAQQRDALFDTLRSFVDARFDHVSLADDTHIQVNMGKFDPDPTQELIAERIDGDWRFKLIPAGN</sequence>
<organism evidence="6 7">
    <name type="scientific">Levilactobacillus hammesii DSM 16381</name>
    <dbReference type="NCBI Taxonomy" id="1423753"/>
    <lineage>
        <taxon>Bacteria</taxon>
        <taxon>Bacillati</taxon>
        <taxon>Bacillota</taxon>
        <taxon>Bacilli</taxon>
        <taxon>Lactobacillales</taxon>
        <taxon>Lactobacillaceae</taxon>
        <taxon>Levilactobacillus</taxon>
    </lineage>
</organism>
<evidence type="ECO:0000256" key="3">
    <source>
        <dbReference type="ARBA" id="ARBA00023125"/>
    </source>
</evidence>
<dbReference type="InterPro" id="IPR009061">
    <property type="entry name" value="DNA-bd_dom_put_sf"/>
</dbReference>
<evidence type="ECO:0000313" key="6">
    <source>
        <dbReference type="EMBL" id="KRL94136.1"/>
    </source>
</evidence>
<dbReference type="PANTHER" id="PTHR30204">
    <property type="entry name" value="REDOX-CYCLING DRUG-SENSING TRANSCRIPTIONAL ACTIVATOR SOXR"/>
    <property type="match status" value="1"/>
</dbReference>
<proteinExistence type="predicted"/>
<evidence type="ECO:0000259" key="5">
    <source>
        <dbReference type="PROSITE" id="PS50937"/>
    </source>
</evidence>
<dbReference type="OrthoDB" id="9806513at2"/>
<dbReference type="Gene3D" id="1.10.1660.10">
    <property type="match status" value="1"/>
</dbReference>